<dbReference type="Pfam" id="PF00135">
    <property type="entry name" value="COesterase"/>
    <property type="match status" value="1"/>
</dbReference>
<proteinExistence type="inferred from homology"/>
<keyword evidence="4" id="KW-1015">Disulfide bond</keyword>
<dbReference type="OrthoDB" id="19653at2759"/>
<organism evidence="9 10">
    <name type="scientific">Rhynchophorus ferrugineus</name>
    <name type="common">Red palm weevil</name>
    <name type="synonym">Curculio ferrugineus</name>
    <dbReference type="NCBI Taxonomy" id="354439"/>
    <lineage>
        <taxon>Eukaryota</taxon>
        <taxon>Metazoa</taxon>
        <taxon>Ecdysozoa</taxon>
        <taxon>Arthropoda</taxon>
        <taxon>Hexapoda</taxon>
        <taxon>Insecta</taxon>
        <taxon>Pterygota</taxon>
        <taxon>Neoptera</taxon>
        <taxon>Endopterygota</taxon>
        <taxon>Coleoptera</taxon>
        <taxon>Polyphaga</taxon>
        <taxon>Cucujiformia</taxon>
        <taxon>Curculionidae</taxon>
        <taxon>Dryophthorinae</taxon>
        <taxon>Rhynchophorus</taxon>
    </lineage>
</organism>
<evidence type="ECO:0000256" key="7">
    <source>
        <dbReference type="SAM" id="Phobius"/>
    </source>
</evidence>
<protein>
    <recommendedName>
        <fullName evidence="6">Carboxylic ester hydrolase</fullName>
        <ecNumber evidence="6">3.1.1.-</ecNumber>
    </recommendedName>
</protein>
<sequence>MHNDGKTVVFGFVMISLCICVSSISLKTPIVKTVYGPVQGQRELSRYGRYYQSFTGIPFAKPPVGPLRFAAPEEPDSWTLPLQATNVTPVCIQRDYLVTYNPPTEGTEDCLYLNVYTPEVEYRHNKFENKLLPVLVFIHWGGYFAGNSGKEYLGPDYLMDKDIIVVTFNYRLGVFGFLTTLDDEAPGNYGFKDQVLALKWVQRNIEYFGGDKNKVTIAGQSAGAASVHFHLLSSESEGLFHQAISQSGNVLGPWAFFNETYQKQITFYQALFTNCGNETTETKQIIECLRGLPAEEILKTQDYFKRFFSDPLVVYTSTVEKKSVRNPNPFLIQPPGEYLKKGMFRKVPWITGVVKDEGILKVSNLLRNDNIRNALNNKFVEEISNTLLALTVSTTDSTTLYSNISNFYFGGQNKIDINNPNSIQGLIDVYSDRSFIYPLYQSLLLHLYHKHNPIYLYSFEYKGEYTYGDVFSFTTNDISFSWGTSHCDDLLYLFYTPKYFNKLEADRDICMSKYIVEMWTNFVIYGNPNLLDDETQKTSWKPLDTAINKDNIQGLIHLLNITGNIKDGIDIKGSKSFYKDRINFWKSVDILENH</sequence>
<keyword evidence="2" id="KW-0719">Serine esterase</keyword>
<keyword evidence="10" id="KW-1185">Reference proteome</keyword>
<dbReference type="InterPro" id="IPR029058">
    <property type="entry name" value="AB_hydrolase_fold"/>
</dbReference>
<dbReference type="PROSITE" id="PS00122">
    <property type="entry name" value="CARBOXYLESTERASE_B_1"/>
    <property type="match status" value="1"/>
</dbReference>
<keyword evidence="7" id="KW-0812">Transmembrane</keyword>
<dbReference type="GO" id="GO:0052689">
    <property type="term" value="F:carboxylic ester hydrolase activity"/>
    <property type="evidence" value="ECO:0007669"/>
    <property type="project" value="UniProtKB-KW"/>
</dbReference>
<evidence type="ECO:0000256" key="6">
    <source>
        <dbReference type="RuleBase" id="RU361235"/>
    </source>
</evidence>
<comment type="similarity">
    <text evidence="1 6">Belongs to the type-B carboxylesterase/lipase family.</text>
</comment>
<keyword evidence="7" id="KW-1133">Transmembrane helix</keyword>
<gene>
    <name evidence="9" type="ORF">GWI33_001485</name>
</gene>
<dbReference type="EC" id="3.1.1.-" evidence="6"/>
<name>A0A834MLR9_RHYFE</name>
<feature type="domain" description="Carboxylesterase type B" evidence="8">
    <location>
        <begin position="28"/>
        <end position="545"/>
    </location>
</feature>
<evidence type="ECO:0000256" key="2">
    <source>
        <dbReference type="ARBA" id="ARBA00022487"/>
    </source>
</evidence>
<dbReference type="AlphaFoldDB" id="A0A834MLR9"/>
<evidence type="ECO:0000256" key="1">
    <source>
        <dbReference type="ARBA" id="ARBA00005964"/>
    </source>
</evidence>
<evidence type="ECO:0000256" key="5">
    <source>
        <dbReference type="ARBA" id="ARBA00023180"/>
    </source>
</evidence>
<keyword evidence="5" id="KW-0325">Glycoprotein</keyword>
<keyword evidence="7" id="KW-0472">Membrane</keyword>
<evidence type="ECO:0000259" key="8">
    <source>
        <dbReference type="Pfam" id="PF00135"/>
    </source>
</evidence>
<dbReference type="PROSITE" id="PS00941">
    <property type="entry name" value="CARBOXYLESTERASE_B_2"/>
    <property type="match status" value="1"/>
</dbReference>
<dbReference type="PANTHER" id="PTHR11559">
    <property type="entry name" value="CARBOXYLESTERASE"/>
    <property type="match status" value="1"/>
</dbReference>
<evidence type="ECO:0000256" key="3">
    <source>
        <dbReference type="ARBA" id="ARBA00022801"/>
    </source>
</evidence>
<accession>A0A834MLR9</accession>
<evidence type="ECO:0000313" key="9">
    <source>
        <dbReference type="EMBL" id="KAF7283079.1"/>
    </source>
</evidence>
<dbReference type="InterPro" id="IPR002018">
    <property type="entry name" value="CarbesteraseB"/>
</dbReference>
<dbReference type="InterPro" id="IPR019819">
    <property type="entry name" value="Carboxylesterase_B_CS"/>
</dbReference>
<dbReference type="InterPro" id="IPR019826">
    <property type="entry name" value="Carboxylesterase_B_AS"/>
</dbReference>
<dbReference type="InterPro" id="IPR050309">
    <property type="entry name" value="Type-B_Carboxylest/Lipase"/>
</dbReference>
<reference evidence="9" key="1">
    <citation type="submission" date="2020-08" db="EMBL/GenBank/DDBJ databases">
        <title>Genome sequencing and assembly of the red palm weevil Rhynchophorus ferrugineus.</title>
        <authorList>
            <person name="Dias G.B."/>
            <person name="Bergman C.M."/>
            <person name="Manee M."/>
        </authorList>
    </citation>
    <scope>NUCLEOTIDE SEQUENCE</scope>
    <source>
        <strain evidence="9">AA-2017</strain>
        <tissue evidence="9">Whole larva</tissue>
    </source>
</reference>
<keyword evidence="3 6" id="KW-0378">Hydrolase</keyword>
<dbReference type="EMBL" id="JAACXV010000140">
    <property type="protein sequence ID" value="KAF7283079.1"/>
    <property type="molecule type" value="Genomic_DNA"/>
</dbReference>
<dbReference type="SUPFAM" id="SSF53474">
    <property type="entry name" value="alpha/beta-Hydrolases"/>
    <property type="match status" value="1"/>
</dbReference>
<feature type="transmembrane region" description="Helical" evidence="7">
    <location>
        <begin position="7"/>
        <end position="26"/>
    </location>
</feature>
<comment type="caution">
    <text evidence="9">The sequence shown here is derived from an EMBL/GenBank/DDBJ whole genome shotgun (WGS) entry which is preliminary data.</text>
</comment>
<dbReference type="Proteomes" id="UP000625711">
    <property type="component" value="Unassembled WGS sequence"/>
</dbReference>
<evidence type="ECO:0000313" key="10">
    <source>
        <dbReference type="Proteomes" id="UP000625711"/>
    </source>
</evidence>
<dbReference type="Gene3D" id="3.40.50.1820">
    <property type="entry name" value="alpha/beta hydrolase"/>
    <property type="match status" value="1"/>
</dbReference>
<evidence type="ECO:0000256" key="4">
    <source>
        <dbReference type="ARBA" id="ARBA00023157"/>
    </source>
</evidence>